<sequence>MREADEENKHPELSGSYQGPGTMPDNVSDLLTRAQLDNARDVYKLIESRSELNPYQDRELAVKIVNRLVDYHDTIISKQIEEGNASSVVNWAIDLQRLKLAVELLESVDLSDD</sequence>
<evidence type="ECO:0000313" key="3">
    <source>
        <dbReference type="Proteomes" id="UP000240206"/>
    </source>
</evidence>
<dbReference type="EMBL" id="PXVC01000158">
    <property type="protein sequence ID" value="PSI00332.1"/>
    <property type="molecule type" value="Genomic_DNA"/>
</dbReference>
<evidence type="ECO:0000256" key="1">
    <source>
        <dbReference type="SAM" id="MobiDB-lite"/>
    </source>
</evidence>
<organism evidence="2 3">
    <name type="scientific">Synechococcus lacustris str. Tous</name>
    <dbReference type="NCBI Taxonomy" id="1910958"/>
    <lineage>
        <taxon>Bacteria</taxon>
        <taxon>Bacillati</taxon>
        <taxon>Cyanobacteriota</taxon>
        <taxon>Cyanophyceae</taxon>
        <taxon>Synechococcales</taxon>
        <taxon>Synechococcaceae</taxon>
        <taxon>Synechococcus</taxon>
    </lineage>
</organism>
<proteinExistence type="predicted"/>
<accession>A0A2P7EAT4</accession>
<feature type="compositionally biased region" description="Basic and acidic residues" evidence="1">
    <location>
        <begin position="1"/>
        <end position="12"/>
    </location>
</feature>
<feature type="region of interest" description="Disordered" evidence="1">
    <location>
        <begin position="1"/>
        <end position="28"/>
    </location>
</feature>
<keyword evidence="3" id="KW-1185">Reference proteome</keyword>
<dbReference type="Proteomes" id="UP000240206">
    <property type="component" value="Unassembled WGS sequence"/>
</dbReference>
<reference evidence="3" key="1">
    <citation type="submission" date="2018-03" db="EMBL/GenBank/DDBJ databases">
        <title>Ecological and genomic features of two cosmopolitan and abundant freshwater picocyanobacteria.</title>
        <authorList>
            <person name="Cabello-Yeves P.J."/>
            <person name="Picazo A."/>
            <person name="Camacho A."/>
            <person name="Callieri C."/>
            <person name="Rosselli R."/>
            <person name="Roda-Garcia J."/>
            <person name="Coutinho F.H."/>
            <person name="Rodriguez-Valera F."/>
        </authorList>
    </citation>
    <scope>NUCLEOTIDE SEQUENCE [LARGE SCALE GENOMIC DNA]</scope>
    <source>
        <strain evidence="3">Tous</strain>
    </source>
</reference>
<gene>
    <name evidence="2" type="ORF">C7K08_13745</name>
</gene>
<evidence type="ECO:0000313" key="2">
    <source>
        <dbReference type="EMBL" id="PSI00332.1"/>
    </source>
</evidence>
<name>A0A2P7EAT4_9SYNE</name>
<protein>
    <submittedName>
        <fullName evidence="2">Uncharacterized protein</fullName>
    </submittedName>
</protein>
<comment type="caution">
    <text evidence="2">The sequence shown here is derived from an EMBL/GenBank/DDBJ whole genome shotgun (WGS) entry which is preliminary data.</text>
</comment>
<dbReference type="RefSeq" id="WP_106501094.1">
    <property type="nucleotide sequence ID" value="NZ_PXVC01000158.1"/>
</dbReference>
<dbReference type="AlphaFoldDB" id="A0A2P7EAT4"/>